<gene>
    <name evidence="1" type="ORF">E1288_24630</name>
</gene>
<dbReference type="AlphaFoldDB" id="A0A4V2YKT1"/>
<dbReference type="Proteomes" id="UP000294947">
    <property type="component" value="Unassembled WGS sequence"/>
</dbReference>
<keyword evidence="2" id="KW-1185">Reference proteome</keyword>
<dbReference type="EMBL" id="SMKW01000035">
    <property type="protein sequence ID" value="TDD44067.1"/>
    <property type="molecule type" value="Genomic_DNA"/>
</dbReference>
<sequence length="137" mass="15349">MARRSPAAVRAALPRRLRPGVKLPVVDGLSARAVNEIQVLERSESLPPGSVARALADWRHAVHSDARHLLDEAVRHGCPCCDPTEARGVLELALTKLGPRSRRALSAKVEPLDEAFRRRTIHDPQTPPDWPWWRRRA</sequence>
<protein>
    <submittedName>
        <fullName evidence="1">Uncharacterized protein</fullName>
    </submittedName>
</protein>
<reference evidence="1 2" key="1">
    <citation type="submission" date="2019-03" db="EMBL/GenBank/DDBJ databases">
        <title>Draft genome sequences of novel Actinobacteria.</title>
        <authorList>
            <person name="Sahin N."/>
            <person name="Ay H."/>
            <person name="Saygin H."/>
        </authorList>
    </citation>
    <scope>NUCLEOTIDE SEQUENCE [LARGE SCALE GENOMIC DNA]</scope>
    <source>
        <strain evidence="1 2">7K502</strain>
    </source>
</reference>
<comment type="caution">
    <text evidence="1">The sequence shown here is derived from an EMBL/GenBank/DDBJ whole genome shotgun (WGS) entry which is preliminary data.</text>
</comment>
<accession>A0A4V2YKT1</accession>
<proteinExistence type="predicted"/>
<evidence type="ECO:0000313" key="2">
    <source>
        <dbReference type="Proteomes" id="UP000294947"/>
    </source>
</evidence>
<name>A0A4V2YKT1_9PSEU</name>
<dbReference type="RefSeq" id="WP_132488941.1">
    <property type="nucleotide sequence ID" value="NZ_SMKW01000035.1"/>
</dbReference>
<evidence type="ECO:0000313" key="1">
    <source>
        <dbReference type="EMBL" id="TDD44067.1"/>
    </source>
</evidence>
<dbReference type="OrthoDB" id="3693069at2"/>
<organism evidence="1 2">
    <name type="scientific">Saccharopolyspora elongata</name>
    <dbReference type="NCBI Taxonomy" id="2530387"/>
    <lineage>
        <taxon>Bacteria</taxon>
        <taxon>Bacillati</taxon>
        <taxon>Actinomycetota</taxon>
        <taxon>Actinomycetes</taxon>
        <taxon>Pseudonocardiales</taxon>
        <taxon>Pseudonocardiaceae</taxon>
        <taxon>Saccharopolyspora</taxon>
    </lineage>
</organism>